<gene>
    <name evidence="7" type="ORF">CINCED_3A009779</name>
</gene>
<keyword evidence="5" id="KW-0732">Signal</keyword>
<dbReference type="PANTHER" id="PTHR11633">
    <property type="entry name" value="PLATELET-DERIVED GROWTH FACTOR"/>
    <property type="match status" value="1"/>
</dbReference>
<dbReference type="Gene3D" id="2.10.90.10">
    <property type="entry name" value="Cystine-knot cytokines"/>
    <property type="match status" value="1"/>
</dbReference>
<dbReference type="AlphaFoldDB" id="A0A5E4MQH2"/>
<dbReference type="PROSITE" id="PS50278">
    <property type="entry name" value="PDGF_2"/>
    <property type="match status" value="1"/>
</dbReference>
<evidence type="ECO:0000256" key="1">
    <source>
        <dbReference type="ARBA" id="ARBA00006686"/>
    </source>
</evidence>
<dbReference type="InterPro" id="IPR000072">
    <property type="entry name" value="PDGF/VEGF_dom"/>
</dbReference>
<keyword evidence="2 4" id="KW-0339">Growth factor</keyword>
<feature type="signal peptide" evidence="5">
    <location>
        <begin position="1"/>
        <end position="21"/>
    </location>
</feature>
<evidence type="ECO:0000256" key="3">
    <source>
        <dbReference type="ARBA" id="ARBA00023246"/>
    </source>
</evidence>
<name>A0A5E4MQH2_9HEMI</name>
<evidence type="ECO:0000313" key="8">
    <source>
        <dbReference type="Proteomes" id="UP000325440"/>
    </source>
</evidence>
<dbReference type="PANTHER" id="PTHR11633:SF1">
    <property type="entry name" value="LD28763P"/>
    <property type="match status" value="1"/>
</dbReference>
<reference evidence="7 8" key="1">
    <citation type="submission" date="2019-08" db="EMBL/GenBank/DDBJ databases">
        <authorList>
            <person name="Alioto T."/>
            <person name="Alioto T."/>
            <person name="Gomez Garrido J."/>
        </authorList>
    </citation>
    <scope>NUCLEOTIDE SEQUENCE [LARGE SCALE GENOMIC DNA]</scope>
</reference>
<accession>A0A5E4MQH2</accession>
<evidence type="ECO:0000259" key="6">
    <source>
        <dbReference type="PROSITE" id="PS50278"/>
    </source>
</evidence>
<comment type="similarity">
    <text evidence="1 4">Belongs to the PDGF/VEGF growth factor family.</text>
</comment>
<dbReference type="SMART" id="SM00141">
    <property type="entry name" value="PDGF"/>
    <property type="match status" value="1"/>
</dbReference>
<sequence length="275" mass="31870">MFNKIILYYLLLAITITATLGRNDRFKVLKNKIVNRINKHEFKLPFCGNLIKTRDHQIKNYKEIPLNIITQLNKVTSISELFWKFLPHDDIFNVLYYTTNNNQNSSIIIPKAATCTTDYQVVSLRDDDDPSLYYSPPCTRVKRCGGCCGSNLVSCQPTKVEMLNFQVTILQYNETFAFKEKKIVTVEQHVACKCDCTIKEQDCNFSQVYNAKECRCVCNNFEDQDKCDEKRDIKMWDSESCSCQCMEVQECTSGFKFNYNTCSCEPTEDTVNPHN</sequence>
<dbReference type="SUPFAM" id="SSF57501">
    <property type="entry name" value="Cystine-knot cytokines"/>
    <property type="match status" value="1"/>
</dbReference>
<dbReference type="EMBL" id="CABPRJ010000974">
    <property type="protein sequence ID" value="VVC33744.1"/>
    <property type="molecule type" value="Genomic_DNA"/>
</dbReference>
<dbReference type="GO" id="GO:0005615">
    <property type="term" value="C:extracellular space"/>
    <property type="evidence" value="ECO:0007669"/>
    <property type="project" value="TreeGrafter"/>
</dbReference>
<keyword evidence="3" id="KW-0497">Mitogen</keyword>
<dbReference type="Proteomes" id="UP000325440">
    <property type="component" value="Unassembled WGS sequence"/>
</dbReference>
<dbReference type="OrthoDB" id="8878063at2759"/>
<dbReference type="GO" id="GO:0070851">
    <property type="term" value="F:growth factor receptor binding"/>
    <property type="evidence" value="ECO:0007669"/>
    <property type="project" value="TreeGrafter"/>
</dbReference>
<organism evidence="7 8">
    <name type="scientific">Cinara cedri</name>
    <dbReference type="NCBI Taxonomy" id="506608"/>
    <lineage>
        <taxon>Eukaryota</taxon>
        <taxon>Metazoa</taxon>
        <taxon>Ecdysozoa</taxon>
        <taxon>Arthropoda</taxon>
        <taxon>Hexapoda</taxon>
        <taxon>Insecta</taxon>
        <taxon>Pterygota</taxon>
        <taxon>Neoptera</taxon>
        <taxon>Paraneoptera</taxon>
        <taxon>Hemiptera</taxon>
        <taxon>Sternorrhyncha</taxon>
        <taxon>Aphidomorpha</taxon>
        <taxon>Aphidoidea</taxon>
        <taxon>Aphididae</taxon>
        <taxon>Lachninae</taxon>
        <taxon>Cinara</taxon>
    </lineage>
</organism>
<dbReference type="GO" id="GO:0008083">
    <property type="term" value="F:growth factor activity"/>
    <property type="evidence" value="ECO:0007669"/>
    <property type="project" value="UniProtKB-KW"/>
</dbReference>
<dbReference type="Pfam" id="PF00341">
    <property type="entry name" value="PDGF"/>
    <property type="match status" value="1"/>
</dbReference>
<keyword evidence="8" id="KW-1185">Reference proteome</keyword>
<dbReference type="GO" id="GO:0016020">
    <property type="term" value="C:membrane"/>
    <property type="evidence" value="ECO:0007669"/>
    <property type="project" value="InterPro"/>
</dbReference>
<feature type="chain" id="PRO_5023142093" evidence="5">
    <location>
        <begin position="22"/>
        <end position="275"/>
    </location>
</feature>
<dbReference type="GO" id="GO:0008284">
    <property type="term" value="P:positive regulation of cell population proliferation"/>
    <property type="evidence" value="ECO:0007669"/>
    <property type="project" value="TreeGrafter"/>
</dbReference>
<evidence type="ECO:0000256" key="4">
    <source>
        <dbReference type="RuleBase" id="RU003818"/>
    </source>
</evidence>
<evidence type="ECO:0000313" key="7">
    <source>
        <dbReference type="EMBL" id="VVC33744.1"/>
    </source>
</evidence>
<protein>
    <submittedName>
        <fullName evidence="7">Vascular endothelial growth factor, heparin-binding domain,Cystine-knot cytokine,PDGF/VEGF domain</fullName>
    </submittedName>
</protein>
<evidence type="ECO:0000256" key="5">
    <source>
        <dbReference type="SAM" id="SignalP"/>
    </source>
</evidence>
<proteinExistence type="inferred from homology"/>
<feature type="domain" description="Platelet-derived growth factor (PDGF) family profile" evidence="6">
    <location>
        <begin position="128"/>
        <end position="199"/>
    </location>
</feature>
<dbReference type="GO" id="GO:0051781">
    <property type="term" value="P:positive regulation of cell division"/>
    <property type="evidence" value="ECO:0007669"/>
    <property type="project" value="UniProtKB-KW"/>
</dbReference>
<evidence type="ECO:0000256" key="2">
    <source>
        <dbReference type="ARBA" id="ARBA00023030"/>
    </source>
</evidence>
<dbReference type="InterPro" id="IPR029034">
    <property type="entry name" value="Cystine-knot_cytokine"/>
</dbReference>